<dbReference type="AlphaFoldDB" id="A0A246JPD9"/>
<dbReference type="RefSeq" id="WP_088442777.1">
    <property type="nucleotide sequence ID" value="NZ_BMMC01000008.1"/>
</dbReference>
<gene>
    <name evidence="2" type="ORF">CDQ92_16745</name>
</gene>
<evidence type="ECO:0000313" key="2">
    <source>
        <dbReference type="EMBL" id="OWQ94714.1"/>
    </source>
</evidence>
<comment type="caution">
    <text evidence="2">The sequence shown here is derived from an EMBL/GenBank/DDBJ whole genome shotgun (WGS) entry which is preliminary data.</text>
</comment>
<name>A0A246JPD9_9SPHN</name>
<proteinExistence type="predicted"/>
<evidence type="ECO:0000256" key="1">
    <source>
        <dbReference type="SAM" id="Phobius"/>
    </source>
</evidence>
<feature type="transmembrane region" description="Helical" evidence="1">
    <location>
        <begin position="39"/>
        <end position="58"/>
    </location>
</feature>
<feature type="transmembrane region" description="Helical" evidence="1">
    <location>
        <begin position="65"/>
        <end position="89"/>
    </location>
</feature>
<sequence length="107" mass="11199">MNLYAAIEAPGHGDSDTAERRSLSIPAHPAHNALQVPASIWRVMSGWYGIFLGGLLCATGRDGEALFMIAISVAYIILYFGLSGVLIGLDGHGARDGRIGTGGDLDT</sequence>
<keyword evidence="1" id="KW-0472">Membrane</keyword>
<dbReference type="OrthoDB" id="7449199at2"/>
<keyword evidence="1" id="KW-0812">Transmembrane</keyword>
<dbReference type="EMBL" id="NISK01000004">
    <property type="protein sequence ID" value="OWQ94714.1"/>
    <property type="molecule type" value="Genomic_DNA"/>
</dbReference>
<keyword evidence="3" id="KW-1185">Reference proteome</keyword>
<reference evidence="2 3" key="1">
    <citation type="journal article" date="2010" name="Int. J. Syst. Evol. Microbiol.">
        <title>Sphingopyxis bauzanensis sp. nov., a psychrophilic bacterium isolated from soil.</title>
        <authorList>
            <person name="Zhang D.C."/>
            <person name="Liu H.C."/>
            <person name="Xin Y.H."/>
            <person name="Zhou Y.G."/>
            <person name="Schinner F."/>
            <person name="Margesin R."/>
        </authorList>
    </citation>
    <scope>NUCLEOTIDE SEQUENCE [LARGE SCALE GENOMIC DNA]</scope>
    <source>
        <strain evidence="2 3">DSM 22271</strain>
    </source>
</reference>
<keyword evidence="1" id="KW-1133">Transmembrane helix</keyword>
<protein>
    <submittedName>
        <fullName evidence="2">Uncharacterized protein</fullName>
    </submittedName>
</protein>
<evidence type="ECO:0000313" key="3">
    <source>
        <dbReference type="Proteomes" id="UP000197361"/>
    </source>
</evidence>
<accession>A0A246JPD9</accession>
<organism evidence="2 3">
    <name type="scientific">Sphingopyxis bauzanensis</name>
    <dbReference type="NCBI Taxonomy" id="651663"/>
    <lineage>
        <taxon>Bacteria</taxon>
        <taxon>Pseudomonadati</taxon>
        <taxon>Pseudomonadota</taxon>
        <taxon>Alphaproteobacteria</taxon>
        <taxon>Sphingomonadales</taxon>
        <taxon>Sphingomonadaceae</taxon>
        <taxon>Sphingopyxis</taxon>
    </lineage>
</organism>
<dbReference type="Proteomes" id="UP000197361">
    <property type="component" value="Unassembled WGS sequence"/>
</dbReference>